<reference evidence="2" key="1">
    <citation type="journal article" date="2019" name="Int. J. Syst. Evol. Microbiol.">
        <title>The Global Catalogue of Microorganisms (GCM) 10K type strain sequencing project: providing services to taxonomists for standard genome sequencing and annotation.</title>
        <authorList>
            <consortium name="The Broad Institute Genomics Platform"/>
            <consortium name="The Broad Institute Genome Sequencing Center for Infectious Disease"/>
            <person name="Wu L."/>
            <person name="Ma J."/>
        </authorList>
    </citation>
    <scope>NUCLEOTIDE SEQUENCE [LARGE SCALE GENOMIC DNA]</scope>
    <source>
        <strain evidence="2">JCM 16956</strain>
    </source>
</reference>
<name>A0ABP7MVE9_9ACTN</name>
<dbReference type="InterPro" id="IPR027417">
    <property type="entry name" value="P-loop_NTPase"/>
</dbReference>
<dbReference type="Proteomes" id="UP001501000">
    <property type="component" value="Unassembled WGS sequence"/>
</dbReference>
<dbReference type="RefSeq" id="WP_345285617.1">
    <property type="nucleotide sequence ID" value="NZ_BAABAJ010000016.1"/>
</dbReference>
<evidence type="ECO:0000313" key="1">
    <source>
        <dbReference type="EMBL" id="GAA3930970.1"/>
    </source>
</evidence>
<dbReference type="SUPFAM" id="SSF52540">
    <property type="entry name" value="P-loop containing nucleoside triphosphate hydrolases"/>
    <property type="match status" value="1"/>
</dbReference>
<evidence type="ECO:0000313" key="2">
    <source>
        <dbReference type="Proteomes" id="UP001501000"/>
    </source>
</evidence>
<evidence type="ECO:0008006" key="3">
    <source>
        <dbReference type="Google" id="ProtNLM"/>
    </source>
</evidence>
<protein>
    <recommendedName>
        <fullName evidence="3">Guanylate kinase</fullName>
    </recommendedName>
</protein>
<dbReference type="EMBL" id="BAABAJ010000016">
    <property type="protein sequence ID" value="GAA3930970.1"/>
    <property type="molecule type" value="Genomic_DNA"/>
</dbReference>
<sequence>MTDVTGGVLLFGPPAAGKDTVTAALHDLDARFSQLVKVKVGSGRTAGYRMATEAQLSELRAAGRIVLETERYGNTYAVDREDLDALRDAGGFPVVHVGSVAHLRTFQASVADPWLRVLLWLPRTECARRSAGRGDRDTGDRLAVWDATLEDLAAAAPTEAPFHLLLRTDQRSAERTASVVRETFLAGPARPATGRELVAFLREAALQETPAGN</sequence>
<dbReference type="Gene3D" id="3.40.50.300">
    <property type="entry name" value="P-loop containing nucleotide triphosphate hydrolases"/>
    <property type="match status" value="1"/>
</dbReference>
<organism evidence="1 2">
    <name type="scientific">Streptomyces gulbargensis</name>
    <dbReference type="NCBI Taxonomy" id="364901"/>
    <lineage>
        <taxon>Bacteria</taxon>
        <taxon>Bacillati</taxon>
        <taxon>Actinomycetota</taxon>
        <taxon>Actinomycetes</taxon>
        <taxon>Kitasatosporales</taxon>
        <taxon>Streptomycetaceae</taxon>
        <taxon>Streptomyces</taxon>
    </lineage>
</organism>
<accession>A0ABP7MVE9</accession>
<keyword evidence="2" id="KW-1185">Reference proteome</keyword>
<gene>
    <name evidence="1" type="ORF">GCM10022244_44860</name>
</gene>
<proteinExistence type="predicted"/>
<comment type="caution">
    <text evidence="1">The sequence shown here is derived from an EMBL/GenBank/DDBJ whole genome shotgun (WGS) entry which is preliminary data.</text>
</comment>